<dbReference type="GeneID" id="76833329"/>
<accession>A0A6N2Y312</accession>
<reference evidence="1" key="1">
    <citation type="submission" date="2019-11" db="EMBL/GenBank/DDBJ databases">
        <authorList>
            <person name="Feng L."/>
        </authorList>
    </citation>
    <scope>NUCLEOTIDE SEQUENCE</scope>
    <source>
        <strain evidence="1">CramosumLFYP8</strain>
    </source>
</reference>
<protein>
    <submittedName>
        <fullName evidence="1">Uncharacterized protein</fullName>
    </submittedName>
</protein>
<dbReference type="EMBL" id="CACRTL010000009">
    <property type="protein sequence ID" value="VYT60150.1"/>
    <property type="molecule type" value="Genomic_DNA"/>
</dbReference>
<name>A0A6N2Y312_9FIRM</name>
<dbReference type="AlphaFoldDB" id="A0A6N2Y312"/>
<sequence length="44" mass="5028">MKKIVTKESIDTEVSSFKIIDYKCENGCTYFYVACPTCAKKLID</sequence>
<gene>
    <name evidence="1" type="ORF">CRLFYP8_01413</name>
</gene>
<proteinExistence type="predicted"/>
<organism evidence="1">
    <name type="scientific">Thomasclavelia ramosa</name>
    <dbReference type="NCBI Taxonomy" id="1547"/>
    <lineage>
        <taxon>Bacteria</taxon>
        <taxon>Bacillati</taxon>
        <taxon>Bacillota</taxon>
        <taxon>Erysipelotrichia</taxon>
        <taxon>Erysipelotrichales</taxon>
        <taxon>Coprobacillaceae</taxon>
        <taxon>Thomasclavelia</taxon>
    </lineage>
</organism>
<evidence type="ECO:0000313" key="1">
    <source>
        <dbReference type="EMBL" id="VYT60150.1"/>
    </source>
</evidence>
<dbReference type="RefSeq" id="WP_003539243.1">
    <property type="nucleotide sequence ID" value="NZ_CAACVM010000031.1"/>
</dbReference>